<gene>
    <name evidence="6" type="primary">LOC106472817</name>
</gene>
<dbReference type="PANTHER" id="PTHR22959:SF0">
    <property type="entry name" value="PARTNER OF Y14 AND MAGO"/>
    <property type="match status" value="1"/>
</dbReference>
<dbReference type="InterPro" id="IPR039333">
    <property type="entry name" value="PYM1"/>
</dbReference>
<protein>
    <recommendedName>
        <fullName evidence="2">Partner of Y14 and mago</fullName>
    </recommendedName>
</protein>
<dbReference type="PANTHER" id="PTHR22959">
    <property type="entry name" value="PYM PROTEIN"/>
    <property type="match status" value="1"/>
</dbReference>
<dbReference type="InterPro" id="IPR015362">
    <property type="entry name" value="WIBG_mago-bd"/>
</dbReference>
<evidence type="ECO:0000256" key="2">
    <source>
        <dbReference type="ARBA" id="ARBA00018898"/>
    </source>
</evidence>
<dbReference type="Proteomes" id="UP000694941">
    <property type="component" value="Unplaced"/>
</dbReference>
<proteinExistence type="inferred from homology"/>
<feature type="domain" description="WIBG Mago-binding" evidence="4">
    <location>
        <begin position="10"/>
        <end position="36"/>
    </location>
</feature>
<feature type="region of interest" description="Disordered" evidence="3">
    <location>
        <begin position="41"/>
        <end position="109"/>
    </location>
</feature>
<reference evidence="6" key="1">
    <citation type="submission" date="2025-08" db="UniProtKB">
        <authorList>
            <consortium name="RefSeq"/>
        </authorList>
    </citation>
    <scope>IDENTIFICATION</scope>
    <source>
        <tissue evidence="6">Muscle</tissue>
    </source>
</reference>
<evidence type="ECO:0000256" key="1">
    <source>
        <dbReference type="ARBA" id="ARBA00009394"/>
    </source>
</evidence>
<comment type="similarity">
    <text evidence="1">Belongs to the pym family.</text>
</comment>
<dbReference type="SMART" id="SM01273">
    <property type="entry name" value="Mago-bind"/>
    <property type="match status" value="1"/>
</dbReference>
<name>A0ABM1BV72_LIMPO</name>
<organism evidence="5 6">
    <name type="scientific">Limulus polyphemus</name>
    <name type="common">Atlantic horseshoe crab</name>
    <dbReference type="NCBI Taxonomy" id="6850"/>
    <lineage>
        <taxon>Eukaryota</taxon>
        <taxon>Metazoa</taxon>
        <taxon>Ecdysozoa</taxon>
        <taxon>Arthropoda</taxon>
        <taxon>Chelicerata</taxon>
        <taxon>Merostomata</taxon>
        <taxon>Xiphosura</taxon>
        <taxon>Limulidae</taxon>
        <taxon>Limulus</taxon>
    </lineage>
</organism>
<dbReference type="Pfam" id="PF09282">
    <property type="entry name" value="Mago-bind"/>
    <property type="match status" value="1"/>
</dbReference>
<sequence>MAAQYVTDETGTYIPATQRTDGSWRKARRVKEGYIPQDEVPLYESKGKQWAKSKPAFPPGLHPEEVAKTQQAQSGANQIPGLTGTPTPNVSKSSKKKKKKKQQQEVKTIDQNLTEDVTKLHICETGLDRNNESSENKTCQETFSDPAKRIKNLKKKLREIVKLEQKIESGEITNPEKDQLEKIARKGEIEAEIEDLELDLELQDS</sequence>
<dbReference type="SUPFAM" id="SSF101931">
    <property type="entry name" value="Pym (Within the bgcn gene intron protein, WIBG), N-terminal domain"/>
    <property type="match status" value="1"/>
</dbReference>
<keyword evidence="5" id="KW-1185">Reference proteome</keyword>
<evidence type="ECO:0000259" key="4">
    <source>
        <dbReference type="SMART" id="SM01273"/>
    </source>
</evidence>
<evidence type="ECO:0000256" key="3">
    <source>
        <dbReference type="SAM" id="MobiDB-lite"/>
    </source>
</evidence>
<accession>A0ABM1BV72</accession>
<evidence type="ECO:0000313" key="5">
    <source>
        <dbReference type="Proteomes" id="UP000694941"/>
    </source>
</evidence>
<feature type="compositionally biased region" description="Polar residues" evidence="3">
    <location>
        <begin position="68"/>
        <end position="77"/>
    </location>
</feature>
<dbReference type="GeneID" id="106472817"/>
<evidence type="ECO:0000313" key="6">
    <source>
        <dbReference type="RefSeq" id="XP_013789299.1"/>
    </source>
</evidence>
<dbReference type="RefSeq" id="XP_013789299.1">
    <property type="nucleotide sequence ID" value="XM_013933845.2"/>
</dbReference>
<dbReference type="InterPro" id="IPR036348">
    <property type="entry name" value="WIBG_N_sf"/>
</dbReference>